<keyword evidence="7 10" id="KW-0342">GTP-binding</keyword>
<dbReference type="CDD" id="cd01876">
    <property type="entry name" value="YihA_EngB"/>
    <property type="match status" value="1"/>
</dbReference>
<protein>
    <recommendedName>
        <fullName evidence="10">Probable GTP-binding protein EngB</fullName>
    </recommendedName>
</protein>
<comment type="similarity">
    <text evidence="2 10">Belongs to the TRAFAC class TrmE-Era-EngA-EngB-Septin-like GTPase superfamily. EngB GTPase family.</text>
</comment>
<sequence>MTECKYRDAGFLMEQSNITMVIKTAEYLISSPDWEQCPTPVWPEYAFIGRSNVGKSSLINILANNERLAKTSGTPGKTQLINHFAINNAWYLVDLPGYGFAKRSLSQRRQWEQMIENYLRKRTNLVSVFVLIDSRHEPQKIDLEFVNQLGGWNIPFSLVFTKADKSTQAIVSKNVKTFLNKMRETWQFLPPNFVTSTVKKTGRDAILNYIDEMNAQFRAIA</sequence>
<keyword evidence="4" id="KW-0479">Metal-binding</keyword>
<dbReference type="GO" id="GO:0046872">
    <property type="term" value="F:metal ion binding"/>
    <property type="evidence" value="ECO:0007669"/>
    <property type="project" value="UniProtKB-KW"/>
</dbReference>
<keyword evidence="13" id="KW-1185">Reference proteome</keyword>
<dbReference type="PANTHER" id="PTHR11649:SF13">
    <property type="entry name" value="ENGB-TYPE G DOMAIN-CONTAINING PROTEIN"/>
    <property type="match status" value="1"/>
</dbReference>
<evidence type="ECO:0000256" key="7">
    <source>
        <dbReference type="ARBA" id="ARBA00023134"/>
    </source>
</evidence>
<gene>
    <name evidence="10" type="primary">engB</name>
    <name evidence="12" type="ORF">CLV51_1011363</name>
</gene>
<dbReference type="InterPro" id="IPR019987">
    <property type="entry name" value="GTP-bd_ribosome_bio_YsxC"/>
</dbReference>
<evidence type="ECO:0000259" key="11">
    <source>
        <dbReference type="PROSITE" id="PS51706"/>
    </source>
</evidence>
<keyword evidence="6" id="KW-0460">Magnesium</keyword>
<name>A0A2P8HUW2_CHINA</name>
<evidence type="ECO:0000256" key="9">
    <source>
        <dbReference type="ARBA" id="ARBA00023306"/>
    </source>
</evidence>
<feature type="domain" description="EngB-type G" evidence="11">
    <location>
        <begin position="41"/>
        <end position="216"/>
    </location>
</feature>
<evidence type="ECO:0000313" key="12">
    <source>
        <dbReference type="EMBL" id="PSL50020.1"/>
    </source>
</evidence>
<proteinExistence type="inferred from homology"/>
<organism evidence="12 13">
    <name type="scientific">Chitinophaga niastensis</name>
    <dbReference type="NCBI Taxonomy" id="536980"/>
    <lineage>
        <taxon>Bacteria</taxon>
        <taxon>Pseudomonadati</taxon>
        <taxon>Bacteroidota</taxon>
        <taxon>Chitinophagia</taxon>
        <taxon>Chitinophagales</taxon>
        <taxon>Chitinophagaceae</taxon>
        <taxon>Chitinophaga</taxon>
    </lineage>
</organism>
<dbReference type="PROSITE" id="PS51706">
    <property type="entry name" value="G_ENGB"/>
    <property type="match status" value="1"/>
</dbReference>
<dbReference type="InterPro" id="IPR006073">
    <property type="entry name" value="GTP-bd"/>
</dbReference>
<dbReference type="Proteomes" id="UP000240971">
    <property type="component" value="Unassembled WGS sequence"/>
</dbReference>
<dbReference type="GO" id="GO:0000917">
    <property type="term" value="P:division septum assembly"/>
    <property type="evidence" value="ECO:0007669"/>
    <property type="project" value="UniProtKB-KW"/>
</dbReference>
<evidence type="ECO:0000256" key="3">
    <source>
        <dbReference type="ARBA" id="ARBA00022618"/>
    </source>
</evidence>
<keyword evidence="3 10" id="KW-0132">Cell division</keyword>
<dbReference type="InterPro" id="IPR027417">
    <property type="entry name" value="P-loop_NTPase"/>
</dbReference>
<evidence type="ECO:0000256" key="10">
    <source>
        <dbReference type="HAMAP-Rule" id="MF_00321"/>
    </source>
</evidence>
<dbReference type="GO" id="GO:0005525">
    <property type="term" value="F:GTP binding"/>
    <property type="evidence" value="ECO:0007669"/>
    <property type="project" value="UniProtKB-UniRule"/>
</dbReference>
<evidence type="ECO:0000256" key="4">
    <source>
        <dbReference type="ARBA" id="ARBA00022723"/>
    </source>
</evidence>
<dbReference type="Pfam" id="PF01926">
    <property type="entry name" value="MMR_HSR1"/>
    <property type="match status" value="1"/>
</dbReference>
<evidence type="ECO:0000256" key="6">
    <source>
        <dbReference type="ARBA" id="ARBA00022842"/>
    </source>
</evidence>
<comment type="cofactor">
    <cofactor evidence="1">
        <name>Mg(2+)</name>
        <dbReference type="ChEBI" id="CHEBI:18420"/>
    </cofactor>
</comment>
<evidence type="ECO:0000256" key="5">
    <source>
        <dbReference type="ARBA" id="ARBA00022741"/>
    </source>
</evidence>
<dbReference type="NCBIfam" id="TIGR03598">
    <property type="entry name" value="GTPase_YsxC"/>
    <property type="match status" value="1"/>
</dbReference>
<reference evidence="12 13" key="1">
    <citation type="submission" date="2018-03" db="EMBL/GenBank/DDBJ databases">
        <title>Genomic Encyclopedia of Archaeal and Bacterial Type Strains, Phase II (KMG-II): from individual species to whole genera.</title>
        <authorList>
            <person name="Goeker M."/>
        </authorList>
    </citation>
    <scope>NUCLEOTIDE SEQUENCE [LARGE SCALE GENOMIC DNA]</scope>
    <source>
        <strain evidence="12 13">DSM 24859</strain>
    </source>
</reference>
<dbReference type="HAMAP" id="MF_00321">
    <property type="entry name" value="GTPase_EngB"/>
    <property type="match status" value="1"/>
</dbReference>
<dbReference type="InterPro" id="IPR030393">
    <property type="entry name" value="G_ENGB_dom"/>
</dbReference>
<keyword evidence="8 10" id="KW-0717">Septation</keyword>
<dbReference type="Gene3D" id="3.40.50.300">
    <property type="entry name" value="P-loop containing nucleotide triphosphate hydrolases"/>
    <property type="match status" value="1"/>
</dbReference>
<keyword evidence="9 10" id="KW-0131">Cell cycle</keyword>
<evidence type="ECO:0000256" key="2">
    <source>
        <dbReference type="ARBA" id="ARBA00009638"/>
    </source>
</evidence>
<evidence type="ECO:0000256" key="1">
    <source>
        <dbReference type="ARBA" id="ARBA00001946"/>
    </source>
</evidence>
<evidence type="ECO:0000256" key="8">
    <source>
        <dbReference type="ARBA" id="ARBA00023210"/>
    </source>
</evidence>
<comment type="caution">
    <text evidence="12">The sequence shown here is derived from an EMBL/GenBank/DDBJ whole genome shotgun (WGS) entry which is preliminary data.</text>
</comment>
<dbReference type="EMBL" id="PYAW01000001">
    <property type="protein sequence ID" value="PSL50020.1"/>
    <property type="molecule type" value="Genomic_DNA"/>
</dbReference>
<accession>A0A2P8HUW2</accession>
<comment type="function">
    <text evidence="10">Necessary for normal cell division and for the maintenance of normal septation.</text>
</comment>
<dbReference type="PANTHER" id="PTHR11649">
    <property type="entry name" value="MSS1/TRME-RELATED GTP-BINDING PROTEIN"/>
    <property type="match status" value="1"/>
</dbReference>
<dbReference type="SUPFAM" id="SSF52540">
    <property type="entry name" value="P-loop containing nucleoside triphosphate hydrolases"/>
    <property type="match status" value="1"/>
</dbReference>
<evidence type="ECO:0000313" key="13">
    <source>
        <dbReference type="Proteomes" id="UP000240971"/>
    </source>
</evidence>
<dbReference type="AlphaFoldDB" id="A0A2P8HUW2"/>
<keyword evidence="5 10" id="KW-0547">Nucleotide-binding</keyword>